<dbReference type="GO" id="GO:0022857">
    <property type="term" value="F:transmembrane transporter activity"/>
    <property type="evidence" value="ECO:0007669"/>
    <property type="project" value="InterPro"/>
</dbReference>
<dbReference type="GO" id="GO:0016020">
    <property type="term" value="C:membrane"/>
    <property type="evidence" value="ECO:0007669"/>
    <property type="project" value="UniProtKB-SubCell"/>
</dbReference>
<evidence type="ECO:0000256" key="1">
    <source>
        <dbReference type="ARBA" id="ARBA00004141"/>
    </source>
</evidence>
<evidence type="ECO:0000256" key="5">
    <source>
        <dbReference type="ARBA" id="ARBA00023136"/>
    </source>
</evidence>
<dbReference type="InterPro" id="IPR020846">
    <property type="entry name" value="MFS_dom"/>
</dbReference>
<dbReference type="PANTHER" id="PTHR23511:SF5">
    <property type="entry name" value="MAJOR FACILITATOR-TYPE TRANSPORTER HXNZ-RELATED"/>
    <property type="match status" value="1"/>
</dbReference>
<evidence type="ECO:0000256" key="7">
    <source>
        <dbReference type="SAM" id="Phobius"/>
    </source>
</evidence>
<feature type="region of interest" description="Disordered" evidence="6">
    <location>
        <begin position="1"/>
        <end position="21"/>
    </location>
</feature>
<keyword evidence="10" id="KW-1185">Reference proteome</keyword>
<organism evidence="9 10">
    <name type="scientific">Olpidium bornovanus</name>
    <dbReference type="NCBI Taxonomy" id="278681"/>
    <lineage>
        <taxon>Eukaryota</taxon>
        <taxon>Fungi</taxon>
        <taxon>Fungi incertae sedis</taxon>
        <taxon>Olpidiomycota</taxon>
        <taxon>Olpidiomycotina</taxon>
        <taxon>Olpidiomycetes</taxon>
        <taxon>Olpidiales</taxon>
        <taxon>Olpidiaceae</taxon>
        <taxon>Olpidium</taxon>
    </lineage>
</organism>
<gene>
    <name evidence="9" type="ORF">BJ554DRAFT_6069</name>
</gene>
<evidence type="ECO:0000259" key="8">
    <source>
        <dbReference type="PROSITE" id="PS50850"/>
    </source>
</evidence>
<keyword evidence="2" id="KW-0813">Transport</keyword>
<dbReference type="OrthoDB" id="3936150at2759"/>
<dbReference type="SUPFAM" id="SSF103473">
    <property type="entry name" value="MFS general substrate transporter"/>
    <property type="match status" value="1"/>
</dbReference>
<comment type="caution">
    <text evidence="9">The sequence shown here is derived from an EMBL/GenBank/DDBJ whole genome shotgun (WGS) entry which is preliminary data.</text>
</comment>
<name>A0A8H8A2A3_9FUNG</name>
<evidence type="ECO:0000256" key="2">
    <source>
        <dbReference type="ARBA" id="ARBA00022448"/>
    </source>
</evidence>
<feature type="compositionally biased region" description="Polar residues" evidence="6">
    <location>
        <begin position="8"/>
        <end position="17"/>
    </location>
</feature>
<keyword evidence="3 7" id="KW-0812">Transmembrane</keyword>
<dbReference type="AlphaFoldDB" id="A0A8H8A2A3"/>
<evidence type="ECO:0000313" key="10">
    <source>
        <dbReference type="Proteomes" id="UP000673691"/>
    </source>
</evidence>
<evidence type="ECO:0000256" key="3">
    <source>
        <dbReference type="ARBA" id="ARBA00022692"/>
    </source>
</evidence>
<feature type="domain" description="Major facilitator superfamily (MFS) profile" evidence="8">
    <location>
        <begin position="74"/>
        <end position="184"/>
    </location>
</feature>
<dbReference type="InterPro" id="IPR011701">
    <property type="entry name" value="MFS"/>
</dbReference>
<evidence type="ECO:0000313" key="9">
    <source>
        <dbReference type="EMBL" id="KAG5463615.1"/>
    </source>
</evidence>
<dbReference type="EMBL" id="JAEFCI010000348">
    <property type="protein sequence ID" value="KAG5463615.1"/>
    <property type="molecule type" value="Genomic_DNA"/>
</dbReference>
<dbReference type="PROSITE" id="PS50850">
    <property type="entry name" value="MFS"/>
    <property type="match status" value="1"/>
</dbReference>
<proteinExistence type="predicted"/>
<dbReference type="Proteomes" id="UP000673691">
    <property type="component" value="Unassembled WGS sequence"/>
</dbReference>
<feature type="transmembrane region" description="Helical" evidence="7">
    <location>
        <begin position="72"/>
        <end position="89"/>
    </location>
</feature>
<dbReference type="InterPro" id="IPR036259">
    <property type="entry name" value="MFS_trans_sf"/>
</dbReference>
<dbReference type="Gene3D" id="1.20.1250.20">
    <property type="entry name" value="MFS general substrate transporter like domains"/>
    <property type="match status" value="1"/>
</dbReference>
<evidence type="ECO:0000256" key="6">
    <source>
        <dbReference type="SAM" id="MobiDB-lite"/>
    </source>
</evidence>
<accession>A0A8H8A2A3</accession>
<comment type="subcellular location">
    <subcellularLocation>
        <location evidence="1">Membrane</location>
        <topology evidence="1">Multi-pass membrane protein</topology>
    </subcellularLocation>
</comment>
<protein>
    <submittedName>
        <fullName evidence="9">Major facilitator superfamily domain-containing protein</fullName>
    </submittedName>
</protein>
<feature type="transmembrane region" description="Helical" evidence="7">
    <location>
        <begin position="109"/>
        <end position="130"/>
    </location>
</feature>
<keyword evidence="5 7" id="KW-0472">Membrane</keyword>
<sequence>MAGVSASAERSPQQQGPVMSGGFPLRAFLEDDDDRIGARFFPEDEEQPIIQEDGHAAVSEAISRIGMGRYQWVLFALCGTGWLADNMWIQAIAVAMPQLQIEFGVADDHIGFGLSSTFLGMLVGALGWGVTSDMWGRKLAFNMTLLITAVFGALAAFAPNFSIFCLFMMCLGMGVGGNLPVDGK</sequence>
<evidence type="ECO:0000256" key="4">
    <source>
        <dbReference type="ARBA" id="ARBA00022989"/>
    </source>
</evidence>
<keyword evidence="4 7" id="KW-1133">Transmembrane helix</keyword>
<dbReference type="PANTHER" id="PTHR23511">
    <property type="entry name" value="SYNAPTIC VESICLE GLYCOPROTEIN 2"/>
    <property type="match status" value="1"/>
</dbReference>
<reference evidence="9 10" key="1">
    <citation type="journal article" name="Sci. Rep.">
        <title>Genome-scale phylogenetic analyses confirm Olpidium as the closest living zoosporic fungus to the non-flagellated, terrestrial fungi.</title>
        <authorList>
            <person name="Chang Y."/>
            <person name="Rochon D."/>
            <person name="Sekimoto S."/>
            <person name="Wang Y."/>
            <person name="Chovatia M."/>
            <person name="Sandor L."/>
            <person name="Salamov A."/>
            <person name="Grigoriev I.V."/>
            <person name="Stajich J.E."/>
            <person name="Spatafora J.W."/>
        </authorList>
    </citation>
    <scope>NUCLEOTIDE SEQUENCE [LARGE SCALE GENOMIC DNA]</scope>
    <source>
        <strain evidence="9">S191</strain>
    </source>
</reference>
<dbReference type="Pfam" id="PF07690">
    <property type="entry name" value="MFS_1"/>
    <property type="match status" value="1"/>
</dbReference>